<dbReference type="Proteomes" id="UP000006753">
    <property type="component" value="Unassembled WGS sequence"/>
</dbReference>
<dbReference type="OrthoDB" id="1431934at2759"/>
<proteinExistence type="predicted"/>
<accession>K1X9M4</accession>
<organism evidence="2 3">
    <name type="scientific">Marssonina brunnea f. sp. multigermtubi (strain MB_m1)</name>
    <name type="common">Marssonina leaf spot fungus</name>
    <dbReference type="NCBI Taxonomy" id="1072389"/>
    <lineage>
        <taxon>Eukaryota</taxon>
        <taxon>Fungi</taxon>
        <taxon>Dikarya</taxon>
        <taxon>Ascomycota</taxon>
        <taxon>Pezizomycotina</taxon>
        <taxon>Leotiomycetes</taxon>
        <taxon>Helotiales</taxon>
        <taxon>Drepanopezizaceae</taxon>
        <taxon>Drepanopeziza</taxon>
    </lineage>
</organism>
<sequence length="223" mass="24975">MPLTPEIFGLRYSQAFVATASRTKLERRECSNSSGSPSTASTLSRSPAKVRTRIKTSKSPVELLDAEEINNKVSEYCFMIMDMFALQTSAQERNSYIAFPPTWVSLGRDSRAKRECLVILRVIELPVRDLTASTVATSKIIDRMQNEERLLHSQVWRFPDQLSQAKGEAGNLKTQVTTLEEQARSMSLQGQVASINMNDLKGACNQKDQELSERSHNSSSQRA</sequence>
<dbReference type="InParanoid" id="K1X9M4"/>
<evidence type="ECO:0000256" key="1">
    <source>
        <dbReference type="SAM" id="MobiDB-lite"/>
    </source>
</evidence>
<evidence type="ECO:0000313" key="3">
    <source>
        <dbReference type="Proteomes" id="UP000006753"/>
    </source>
</evidence>
<keyword evidence="3" id="KW-1185">Reference proteome</keyword>
<reference evidence="2 3" key="1">
    <citation type="journal article" date="2012" name="BMC Genomics">
        <title>Sequencing the genome of Marssonina brunnea reveals fungus-poplar co-evolution.</title>
        <authorList>
            <person name="Zhu S."/>
            <person name="Cao Y.-Z."/>
            <person name="Jiang C."/>
            <person name="Tan B.-Y."/>
            <person name="Wang Z."/>
            <person name="Feng S."/>
            <person name="Zhang L."/>
            <person name="Su X.-H."/>
            <person name="Brejova B."/>
            <person name="Vinar T."/>
            <person name="Xu M."/>
            <person name="Wang M.-X."/>
            <person name="Zhang S.-G."/>
            <person name="Huang M.-R."/>
            <person name="Wu R."/>
            <person name="Zhou Y."/>
        </authorList>
    </citation>
    <scope>NUCLEOTIDE SEQUENCE [LARGE SCALE GENOMIC DNA]</scope>
    <source>
        <strain evidence="2 3">MB_m1</strain>
    </source>
</reference>
<dbReference type="AlphaFoldDB" id="K1X9M4"/>
<name>K1X9M4_MARBU</name>
<evidence type="ECO:0000313" key="2">
    <source>
        <dbReference type="EMBL" id="EKD17438.1"/>
    </source>
</evidence>
<feature type="region of interest" description="Disordered" evidence="1">
    <location>
        <begin position="203"/>
        <end position="223"/>
    </location>
</feature>
<dbReference type="EMBL" id="JH921436">
    <property type="protein sequence ID" value="EKD17438.1"/>
    <property type="molecule type" value="Genomic_DNA"/>
</dbReference>
<feature type="region of interest" description="Disordered" evidence="1">
    <location>
        <begin position="27"/>
        <end position="51"/>
    </location>
</feature>
<feature type="compositionally biased region" description="Basic and acidic residues" evidence="1">
    <location>
        <begin position="207"/>
        <end position="216"/>
    </location>
</feature>
<gene>
    <name evidence="2" type="ORF">MBM_04299</name>
</gene>
<feature type="compositionally biased region" description="Low complexity" evidence="1">
    <location>
        <begin position="31"/>
        <end position="47"/>
    </location>
</feature>
<dbReference type="KEGG" id="mbe:MBM_04299"/>
<dbReference type="HOGENOM" id="CLU_1240372_0_0_1"/>
<protein>
    <submittedName>
        <fullName evidence="2">Uncharacterized protein</fullName>
    </submittedName>
</protein>